<sequence>MALDETMQLIEELKSSKDLYAYLKKYDLKSTNISFVDYLNTLFHESNMKKSDIIRSMNMTRSYAYEIFSGSKNPSRDKTLMLSYGLSLDYEATQRLLTLGKHNPLHPKDKRDSIIIYTIYNKMNLISANMLLLECQEAILA</sequence>
<protein>
    <submittedName>
        <fullName evidence="1">Uncharacterized protein</fullName>
    </submittedName>
</protein>
<evidence type="ECO:0000313" key="2">
    <source>
        <dbReference type="Proteomes" id="UP000279029"/>
    </source>
</evidence>
<gene>
    <name evidence="1" type="ORF">PATL70BA_3153</name>
</gene>
<accession>A0A3P7P127</accession>
<dbReference type="KEGG" id="cbar:PATL70BA_3153"/>
<dbReference type="Proteomes" id="UP000279029">
    <property type="component" value="Chromosome"/>
</dbReference>
<reference evidence="1 2" key="1">
    <citation type="submission" date="2018-09" db="EMBL/GenBank/DDBJ databases">
        <authorList>
            <person name="Postec A."/>
        </authorList>
    </citation>
    <scope>NUCLEOTIDE SEQUENCE [LARGE SCALE GENOMIC DNA]</scope>
    <source>
        <strain evidence="1">70B-A</strain>
    </source>
</reference>
<proteinExistence type="predicted"/>
<dbReference type="OrthoDB" id="3233490at2"/>
<keyword evidence="2" id="KW-1185">Reference proteome</keyword>
<evidence type="ECO:0000313" key="1">
    <source>
        <dbReference type="EMBL" id="VDN49074.1"/>
    </source>
</evidence>
<dbReference type="AlphaFoldDB" id="A0A3P7P127"/>
<dbReference type="EMBL" id="LR130778">
    <property type="protein sequence ID" value="VDN49074.1"/>
    <property type="molecule type" value="Genomic_DNA"/>
</dbReference>
<organism evidence="1 2">
    <name type="scientific">Petrocella atlantisensis</name>
    <dbReference type="NCBI Taxonomy" id="2173034"/>
    <lineage>
        <taxon>Bacteria</taxon>
        <taxon>Bacillati</taxon>
        <taxon>Bacillota</taxon>
        <taxon>Clostridia</taxon>
        <taxon>Lachnospirales</taxon>
        <taxon>Vallitaleaceae</taxon>
        <taxon>Petrocella</taxon>
    </lineage>
</organism>
<name>A0A3P7P127_9FIRM</name>